<dbReference type="Proteomes" id="UP000268093">
    <property type="component" value="Unassembled WGS sequence"/>
</dbReference>
<sequence>MTSPTFTRYTTPESFFAATKSILEKHDVYNGLSIGNISRCIQYPDRFQNPYMTSVFRGPDLVLTAIRIPPSGLVLSYTEEIDDTALRLIASDLLAVYGARPDPETPGRGIPGVVGVKPLAYRFAEIWADMTAQRYDIHLEMTIYQLTAVQWPTNRAEFESRGRLRLAEEDDRALVRVWLEQFTVDCGLRNEVDFDSMAGVTIGDRRLYLWEVNTESGGTTVVSMAARARPTNKGITINMVYTPPEHRGKGYSSITMATLSSLLLAEGYEYVSLFANVKNLISNRVYQKVGYVVLGEQMDLGFYEIEK</sequence>
<name>A0A433DD50_9FUNG</name>
<accession>A0A433DD50</accession>
<dbReference type="OrthoDB" id="61870at2759"/>
<dbReference type="InterPro" id="IPR016181">
    <property type="entry name" value="Acyl_CoA_acyltransferase"/>
</dbReference>
<dbReference type="InterPro" id="IPR000182">
    <property type="entry name" value="GNAT_dom"/>
</dbReference>
<reference evidence="1 2" key="1">
    <citation type="journal article" date="2018" name="New Phytol.">
        <title>Phylogenomics of Endogonaceae and evolution of mycorrhizas within Mucoromycota.</title>
        <authorList>
            <person name="Chang Y."/>
            <person name="Desiro A."/>
            <person name="Na H."/>
            <person name="Sandor L."/>
            <person name="Lipzen A."/>
            <person name="Clum A."/>
            <person name="Barry K."/>
            <person name="Grigoriev I.V."/>
            <person name="Martin F.M."/>
            <person name="Stajich J.E."/>
            <person name="Smith M.E."/>
            <person name="Bonito G."/>
            <person name="Spatafora J.W."/>
        </authorList>
    </citation>
    <scope>NUCLEOTIDE SEQUENCE [LARGE SCALE GENOMIC DNA]</scope>
    <source>
        <strain evidence="1 2">GMNB39</strain>
    </source>
</reference>
<organism evidence="1 2">
    <name type="scientific">Jimgerdemannia flammicorona</name>
    <dbReference type="NCBI Taxonomy" id="994334"/>
    <lineage>
        <taxon>Eukaryota</taxon>
        <taxon>Fungi</taxon>
        <taxon>Fungi incertae sedis</taxon>
        <taxon>Mucoromycota</taxon>
        <taxon>Mucoromycotina</taxon>
        <taxon>Endogonomycetes</taxon>
        <taxon>Endogonales</taxon>
        <taxon>Endogonaceae</taxon>
        <taxon>Jimgerdemannia</taxon>
    </lineage>
</organism>
<gene>
    <name evidence="1" type="ORF">BC936DRAFT_144089</name>
</gene>
<protein>
    <submittedName>
        <fullName evidence="1">Uncharacterized protein</fullName>
    </submittedName>
</protein>
<dbReference type="Gene3D" id="3.40.630.30">
    <property type="match status" value="1"/>
</dbReference>
<dbReference type="SUPFAM" id="SSF55729">
    <property type="entry name" value="Acyl-CoA N-acyltransferases (Nat)"/>
    <property type="match status" value="1"/>
</dbReference>
<keyword evidence="2" id="KW-1185">Reference proteome</keyword>
<comment type="caution">
    <text evidence="1">The sequence shown here is derived from an EMBL/GenBank/DDBJ whole genome shotgun (WGS) entry which is preliminary data.</text>
</comment>
<proteinExistence type="predicted"/>
<evidence type="ECO:0000313" key="2">
    <source>
        <dbReference type="Proteomes" id="UP000268093"/>
    </source>
</evidence>
<dbReference type="Pfam" id="PF00583">
    <property type="entry name" value="Acetyltransf_1"/>
    <property type="match status" value="1"/>
</dbReference>
<dbReference type="GO" id="GO:0016747">
    <property type="term" value="F:acyltransferase activity, transferring groups other than amino-acyl groups"/>
    <property type="evidence" value="ECO:0007669"/>
    <property type="project" value="InterPro"/>
</dbReference>
<dbReference type="PROSITE" id="PS51186">
    <property type="entry name" value="GNAT"/>
    <property type="match status" value="1"/>
</dbReference>
<evidence type="ECO:0000313" key="1">
    <source>
        <dbReference type="EMBL" id="RUP48735.1"/>
    </source>
</evidence>
<dbReference type="EMBL" id="RBNI01003014">
    <property type="protein sequence ID" value="RUP48735.1"/>
    <property type="molecule type" value="Genomic_DNA"/>
</dbReference>